<sequence>MPLPQCSELNSHEDENVRQNWKRSIHKFDNMFEAMDFTRPSRKKRQFLYTMQMEKSCYAGVEQQPKHFNRSQHQKQPDSREDGRPNASQCHRCETLDTPVKAHRA</sequence>
<evidence type="ECO:0000313" key="3">
    <source>
        <dbReference type="Proteomes" id="UP001283361"/>
    </source>
</evidence>
<evidence type="ECO:0000256" key="1">
    <source>
        <dbReference type="SAM" id="MobiDB-lite"/>
    </source>
</evidence>
<evidence type="ECO:0000313" key="2">
    <source>
        <dbReference type="EMBL" id="KAK3755054.1"/>
    </source>
</evidence>
<organism evidence="2 3">
    <name type="scientific">Elysia crispata</name>
    <name type="common">lettuce slug</name>
    <dbReference type="NCBI Taxonomy" id="231223"/>
    <lineage>
        <taxon>Eukaryota</taxon>
        <taxon>Metazoa</taxon>
        <taxon>Spiralia</taxon>
        <taxon>Lophotrochozoa</taxon>
        <taxon>Mollusca</taxon>
        <taxon>Gastropoda</taxon>
        <taxon>Heterobranchia</taxon>
        <taxon>Euthyneura</taxon>
        <taxon>Panpulmonata</taxon>
        <taxon>Sacoglossa</taxon>
        <taxon>Placobranchoidea</taxon>
        <taxon>Plakobranchidae</taxon>
        <taxon>Elysia</taxon>
    </lineage>
</organism>
<feature type="compositionally biased region" description="Basic and acidic residues" evidence="1">
    <location>
        <begin position="75"/>
        <end position="84"/>
    </location>
</feature>
<dbReference type="Proteomes" id="UP001283361">
    <property type="component" value="Unassembled WGS sequence"/>
</dbReference>
<accession>A0AAE1D346</accession>
<dbReference type="AlphaFoldDB" id="A0AAE1D346"/>
<feature type="region of interest" description="Disordered" evidence="1">
    <location>
        <begin position="60"/>
        <end position="105"/>
    </location>
</feature>
<name>A0AAE1D346_9GAST</name>
<dbReference type="EMBL" id="JAWDGP010005611">
    <property type="protein sequence ID" value="KAK3755054.1"/>
    <property type="molecule type" value="Genomic_DNA"/>
</dbReference>
<gene>
    <name evidence="2" type="ORF">RRG08_039333</name>
</gene>
<reference evidence="2" key="1">
    <citation type="journal article" date="2023" name="G3 (Bethesda)">
        <title>A reference genome for the long-term kleptoplast-retaining sea slug Elysia crispata morphotype clarki.</title>
        <authorList>
            <person name="Eastman K.E."/>
            <person name="Pendleton A.L."/>
            <person name="Shaikh M.A."/>
            <person name="Suttiyut T."/>
            <person name="Ogas R."/>
            <person name="Tomko P."/>
            <person name="Gavelis G."/>
            <person name="Widhalm J.R."/>
            <person name="Wisecaver J.H."/>
        </authorList>
    </citation>
    <scope>NUCLEOTIDE SEQUENCE</scope>
    <source>
        <strain evidence="2">ECLA1</strain>
    </source>
</reference>
<proteinExistence type="predicted"/>
<keyword evidence="3" id="KW-1185">Reference proteome</keyword>
<comment type="caution">
    <text evidence="2">The sequence shown here is derived from an EMBL/GenBank/DDBJ whole genome shotgun (WGS) entry which is preliminary data.</text>
</comment>
<protein>
    <submittedName>
        <fullName evidence="2">Uncharacterized protein</fullName>
    </submittedName>
</protein>